<keyword evidence="3" id="KW-0201">Cytochrome c-type biogenesis</keyword>
<evidence type="ECO:0000256" key="3">
    <source>
        <dbReference type="ARBA" id="ARBA00022748"/>
    </source>
</evidence>
<evidence type="ECO:0000313" key="10">
    <source>
        <dbReference type="Proteomes" id="UP000605086"/>
    </source>
</evidence>
<dbReference type="InterPro" id="IPR017560">
    <property type="entry name" value="Cyt_c_biogenesis_CcmI"/>
</dbReference>
<gene>
    <name evidence="9" type="primary">ccmI</name>
    <name evidence="9" type="ORF">GBZ48_12745</name>
</gene>
<keyword evidence="2" id="KW-0677">Repeat</keyword>
<comment type="subcellular location">
    <subcellularLocation>
        <location evidence="1">Cell envelope</location>
    </subcellularLocation>
</comment>
<dbReference type="Proteomes" id="UP000605086">
    <property type="component" value="Unassembled WGS sequence"/>
</dbReference>
<dbReference type="InterPro" id="IPR011990">
    <property type="entry name" value="TPR-like_helical_dom_sf"/>
</dbReference>
<evidence type="ECO:0000256" key="1">
    <source>
        <dbReference type="ARBA" id="ARBA00004196"/>
    </source>
</evidence>
<protein>
    <submittedName>
        <fullName evidence="9">C-type cytochrome biogenesis protein CcmI</fullName>
    </submittedName>
</protein>
<keyword evidence="7" id="KW-0472">Membrane</keyword>
<evidence type="ECO:0000259" key="8">
    <source>
        <dbReference type="Pfam" id="PF23914"/>
    </source>
</evidence>
<dbReference type="Gene3D" id="1.25.40.10">
    <property type="entry name" value="Tetratricopeptide repeat domain"/>
    <property type="match status" value="2"/>
</dbReference>
<dbReference type="PANTHER" id="PTHR47870:SF1">
    <property type="entry name" value="CYTOCHROME C-TYPE BIOGENESIS PROTEIN CCMH"/>
    <property type="match status" value="1"/>
</dbReference>
<evidence type="ECO:0000256" key="5">
    <source>
        <dbReference type="PROSITE-ProRule" id="PRU00339"/>
    </source>
</evidence>
<reference evidence="9 10" key="1">
    <citation type="submission" date="2019-10" db="EMBL/GenBank/DDBJ databases">
        <title>Genome sequence of Azospirillum melinis.</title>
        <authorList>
            <person name="Ambrosini A."/>
            <person name="Sant'Anna F.H."/>
            <person name="Cassan F.D."/>
            <person name="Souza E.M."/>
            <person name="Passaglia L.M.P."/>
        </authorList>
    </citation>
    <scope>NUCLEOTIDE SEQUENCE [LARGE SCALE GENOMIC DNA]</scope>
    <source>
        <strain evidence="9 10">TMCY0552</strain>
    </source>
</reference>
<dbReference type="PROSITE" id="PS50005">
    <property type="entry name" value="TPR"/>
    <property type="match status" value="1"/>
</dbReference>
<dbReference type="InterPro" id="IPR056413">
    <property type="entry name" value="TPR_CcmH_CycH"/>
</dbReference>
<dbReference type="NCBIfam" id="TIGR03142">
    <property type="entry name" value="cytochro_ccmI"/>
    <property type="match status" value="1"/>
</dbReference>
<organism evidence="9 10">
    <name type="scientific">Azospirillum melinis</name>
    <dbReference type="NCBI Taxonomy" id="328839"/>
    <lineage>
        <taxon>Bacteria</taxon>
        <taxon>Pseudomonadati</taxon>
        <taxon>Pseudomonadota</taxon>
        <taxon>Alphaproteobacteria</taxon>
        <taxon>Rhodospirillales</taxon>
        <taxon>Azospirillaceae</taxon>
        <taxon>Azospirillum</taxon>
    </lineage>
</organism>
<dbReference type="InterPro" id="IPR019734">
    <property type="entry name" value="TPR_rpt"/>
</dbReference>
<feature type="compositionally biased region" description="Low complexity" evidence="6">
    <location>
        <begin position="300"/>
        <end position="331"/>
    </location>
</feature>
<keyword evidence="7" id="KW-0812">Transmembrane</keyword>
<evidence type="ECO:0000313" key="9">
    <source>
        <dbReference type="EMBL" id="NUB00157.1"/>
    </source>
</evidence>
<dbReference type="SUPFAM" id="SSF48452">
    <property type="entry name" value="TPR-like"/>
    <property type="match status" value="2"/>
</dbReference>
<feature type="domain" description="Cytochrome c-type biogenesis protein H TPR" evidence="8">
    <location>
        <begin position="148"/>
        <end position="264"/>
    </location>
</feature>
<keyword evidence="10" id="KW-1185">Reference proteome</keyword>
<evidence type="ECO:0000256" key="7">
    <source>
        <dbReference type="SAM" id="Phobius"/>
    </source>
</evidence>
<dbReference type="RefSeq" id="WP_174471404.1">
    <property type="nucleotide sequence ID" value="NZ_JAGINN010000005.1"/>
</dbReference>
<comment type="caution">
    <text evidence="9">The sequence shown here is derived from an EMBL/GenBank/DDBJ whole genome shotgun (WGS) entry which is preliminary data.</text>
</comment>
<dbReference type="PANTHER" id="PTHR47870">
    <property type="entry name" value="CYTOCHROME C-TYPE BIOGENESIS PROTEIN CCMH"/>
    <property type="match status" value="1"/>
</dbReference>
<feature type="repeat" description="TPR" evidence="5">
    <location>
        <begin position="159"/>
        <end position="192"/>
    </location>
</feature>
<accession>A0ABX2KHN1</accession>
<feature type="transmembrane region" description="Helical" evidence="7">
    <location>
        <begin position="95"/>
        <end position="115"/>
    </location>
</feature>
<keyword evidence="4 5" id="KW-0802">TPR repeat</keyword>
<keyword evidence="7" id="KW-1133">Transmembrane helix</keyword>
<feature type="region of interest" description="Disordered" evidence="6">
    <location>
        <begin position="285"/>
        <end position="331"/>
    </location>
</feature>
<dbReference type="InterPro" id="IPR051263">
    <property type="entry name" value="C-type_cytochrome_biogenesis"/>
</dbReference>
<dbReference type="SMART" id="SM00028">
    <property type="entry name" value="TPR"/>
    <property type="match status" value="2"/>
</dbReference>
<dbReference type="EMBL" id="WHOS01000014">
    <property type="protein sequence ID" value="NUB00157.1"/>
    <property type="molecule type" value="Genomic_DNA"/>
</dbReference>
<name>A0ABX2KHN1_9PROT</name>
<feature type="domain" description="Cytochrome c-type biogenesis protein H TPR" evidence="8">
    <location>
        <begin position="329"/>
        <end position="469"/>
    </location>
</feature>
<sequence length="483" mass="51146">MLFWIFAAVLTAAVLLLLVPPLLRTAGSGPDREEFDREVYRDQLDELERDRARGLINDAQAEAARAEIARRMLATAEKTAATGGNGAVTPRSARLLAVLLALVLPVGALAVYGTVGRPDLPAQPLASRNIEQERGGPPKSVLAAMDKLKAQLAENPSDIQGWLILGQAYAKMGRNGDAADALRHAVALNRDDVEVQGLFAETLVSANDGMVPEEAVAAFDAVLAKDPKDPRARFFAALARFQAGDQQGALDRWSALMADSPADAPWVPVVRDQIREAAVALNLDPAKVTPQPLPPEQKEQAAQGQPGGQQAAPNAQGNGAASAQGNAQGNAAGQDEMIRGMVANLAAKLDADPSDVDGWLKLARSYGVLGDTAKALDAARKAREQAPDRADVQIAYANAVLQTQPRNETPKPLPEEATAALQLALKAEPDNKDALWLLGLDAMMSGRKDEAAAHWGKLIAQFKPSDPEYTLLKGRLDALKAGG</sequence>
<evidence type="ECO:0000256" key="2">
    <source>
        <dbReference type="ARBA" id="ARBA00022737"/>
    </source>
</evidence>
<dbReference type="Pfam" id="PF23914">
    <property type="entry name" value="TPR_CcmH_CycH"/>
    <property type="match status" value="2"/>
</dbReference>
<evidence type="ECO:0000256" key="6">
    <source>
        <dbReference type="SAM" id="MobiDB-lite"/>
    </source>
</evidence>
<evidence type="ECO:0000256" key="4">
    <source>
        <dbReference type="ARBA" id="ARBA00022803"/>
    </source>
</evidence>
<proteinExistence type="predicted"/>